<dbReference type="PANTHER" id="PTHR46390">
    <property type="entry name" value="MANNOSE-1-PHOSPHATE GUANYLYLTRANSFERASE"/>
    <property type="match status" value="1"/>
</dbReference>
<dbReference type="Gene3D" id="2.60.120.10">
    <property type="entry name" value="Jelly Rolls"/>
    <property type="match status" value="1"/>
</dbReference>
<comment type="caution">
    <text evidence="2">The sequence shown here is derived from an EMBL/GenBank/DDBJ whole genome shotgun (WGS) entry which is preliminary data.</text>
</comment>
<keyword evidence="2" id="KW-0413">Isomerase</keyword>
<dbReference type="InterPro" id="IPR051161">
    <property type="entry name" value="Mannose-6P_isomerase_type2"/>
</dbReference>
<dbReference type="SUPFAM" id="SSF51182">
    <property type="entry name" value="RmlC-like cupins"/>
    <property type="match status" value="1"/>
</dbReference>
<dbReference type="PANTHER" id="PTHR46390:SF1">
    <property type="entry name" value="MANNOSE-1-PHOSPHATE GUANYLYLTRANSFERASE"/>
    <property type="match status" value="1"/>
</dbReference>
<gene>
    <name evidence="2" type="ORF">A2811_02345</name>
</gene>
<name>A0A1F5ELH5_9BACT</name>
<feature type="domain" description="Mannose-6-phosphate isomerase type II C-terminal" evidence="1">
    <location>
        <begin position="8"/>
        <end position="109"/>
    </location>
</feature>
<accession>A0A1F5ELH5</accession>
<dbReference type="Pfam" id="PF01050">
    <property type="entry name" value="MannoseP_isomer"/>
    <property type="match status" value="1"/>
</dbReference>
<dbReference type="EMBL" id="MEZZ01000041">
    <property type="protein sequence ID" value="OGD68066.1"/>
    <property type="molecule type" value="Genomic_DNA"/>
</dbReference>
<proteinExistence type="predicted"/>
<dbReference type="CDD" id="cd02213">
    <property type="entry name" value="cupin_PMI_typeII_C"/>
    <property type="match status" value="1"/>
</dbReference>
<organism evidence="2 3">
    <name type="scientific">Candidatus Campbellbacteria bacterium RIFCSPHIGHO2_01_FULL_34_10</name>
    <dbReference type="NCBI Taxonomy" id="1797577"/>
    <lineage>
        <taxon>Bacteria</taxon>
        <taxon>Candidatus Campbelliibacteriota</taxon>
    </lineage>
</organism>
<dbReference type="GO" id="GO:0004475">
    <property type="term" value="F:mannose-1-phosphate guanylyltransferase (GTP) activity"/>
    <property type="evidence" value="ECO:0007669"/>
    <property type="project" value="TreeGrafter"/>
</dbReference>
<protein>
    <submittedName>
        <fullName evidence="2">Mannose-6-phosphate isomerase</fullName>
    </submittedName>
</protein>
<dbReference type="InterPro" id="IPR014710">
    <property type="entry name" value="RmlC-like_jellyroll"/>
</dbReference>
<dbReference type="GO" id="GO:0005976">
    <property type="term" value="P:polysaccharide metabolic process"/>
    <property type="evidence" value="ECO:0007669"/>
    <property type="project" value="InterPro"/>
</dbReference>
<dbReference type="InterPro" id="IPR011051">
    <property type="entry name" value="RmlC_Cupin_sf"/>
</dbReference>
<evidence type="ECO:0000313" key="2">
    <source>
        <dbReference type="EMBL" id="OGD68066.1"/>
    </source>
</evidence>
<dbReference type="GO" id="GO:0009298">
    <property type="term" value="P:GDP-mannose biosynthetic process"/>
    <property type="evidence" value="ECO:0007669"/>
    <property type="project" value="TreeGrafter"/>
</dbReference>
<dbReference type="AlphaFoldDB" id="A0A1F5ELH5"/>
<dbReference type="GO" id="GO:0016853">
    <property type="term" value="F:isomerase activity"/>
    <property type="evidence" value="ECO:0007669"/>
    <property type="project" value="UniProtKB-KW"/>
</dbReference>
<evidence type="ECO:0000313" key="3">
    <source>
        <dbReference type="Proteomes" id="UP000186670"/>
    </source>
</evidence>
<reference evidence="2 3" key="1">
    <citation type="journal article" date="2016" name="Nat. Commun.">
        <title>Thousands of microbial genomes shed light on interconnected biogeochemical processes in an aquifer system.</title>
        <authorList>
            <person name="Anantharaman K."/>
            <person name="Brown C.T."/>
            <person name="Hug L.A."/>
            <person name="Sharon I."/>
            <person name="Castelle C.J."/>
            <person name="Probst A.J."/>
            <person name="Thomas B.C."/>
            <person name="Singh A."/>
            <person name="Wilkins M.J."/>
            <person name="Karaoz U."/>
            <person name="Brodie E.L."/>
            <person name="Williams K.H."/>
            <person name="Hubbard S.S."/>
            <person name="Banfield J.F."/>
        </authorList>
    </citation>
    <scope>NUCLEOTIDE SEQUENCE [LARGE SCALE GENOMIC DNA]</scope>
</reference>
<evidence type="ECO:0000259" key="1">
    <source>
        <dbReference type="Pfam" id="PF01050"/>
    </source>
</evidence>
<sequence>MLHFYTEERPWGKFEQFAKNEKATVKIITVKPNEELSLQLHHNREEHWKILSGDPTIQIGEEKTKATKGDEFFVGKETKHRIYGGEQEAEILEICLGEFDEKDEERLEDKYNR</sequence>
<dbReference type="Proteomes" id="UP000186670">
    <property type="component" value="Unassembled WGS sequence"/>
</dbReference>
<dbReference type="InterPro" id="IPR001538">
    <property type="entry name" value="Man6P_isomerase-2_C"/>
</dbReference>